<reference evidence="1 2" key="1">
    <citation type="journal article" date="2019" name="Int. J. Syst. Evol. Microbiol.">
        <title>The Global Catalogue of Microorganisms (GCM) 10K type strain sequencing project: providing services to taxonomists for standard genome sequencing and annotation.</title>
        <authorList>
            <consortium name="The Broad Institute Genomics Platform"/>
            <consortium name="The Broad Institute Genome Sequencing Center for Infectious Disease"/>
            <person name="Wu L."/>
            <person name="Ma J."/>
        </authorList>
    </citation>
    <scope>NUCLEOTIDE SEQUENCE [LARGE SCALE GENOMIC DNA]</scope>
    <source>
        <strain evidence="1 2">JCM 9933</strain>
    </source>
</reference>
<dbReference type="RefSeq" id="WP_343893924.1">
    <property type="nucleotide sequence ID" value="NZ_BAAAFZ010000008.1"/>
</dbReference>
<protein>
    <submittedName>
        <fullName evidence="1">Uncharacterized protein</fullName>
    </submittedName>
</protein>
<organism evidence="1 2">
    <name type="scientific">Craurococcus roseus</name>
    <dbReference type="NCBI Taxonomy" id="77585"/>
    <lineage>
        <taxon>Bacteria</taxon>
        <taxon>Pseudomonadati</taxon>
        <taxon>Pseudomonadota</taxon>
        <taxon>Alphaproteobacteria</taxon>
        <taxon>Acetobacterales</taxon>
        <taxon>Acetobacteraceae</taxon>
        <taxon>Craurococcus</taxon>
    </lineage>
</organism>
<keyword evidence="2" id="KW-1185">Reference proteome</keyword>
<name>A0ABN1ER40_9PROT</name>
<sequence>MQNSIILAGGMENEHVLFGLIRKRAEVAGELEAAQQRVRQLTIWSAPQFDRTHGATVRA</sequence>
<accession>A0ABN1ER40</accession>
<dbReference type="EMBL" id="BAAAFZ010000008">
    <property type="protein sequence ID" value="GAA0572264.1"/>
    <property type="molecule type" value="Genomic_DNA"/>
</dbReference>
<dbReference type="Proteomes" id="UP001501588">
    <property type="component" value="Unassembled WGS sequence"/>
</dbReference>
<evidence type="ECO:0000313" key="2">
    <source>
        <dbReference type="Proteomes" id="UP001501588"/>
    </source>
</evidence>
<gene>
    <name evidence="1" type="ORF">GCM10009416_08620</name>
</gene>
<proteinExistence type="predicted"/>
<comment type="caution">
    <text evidence="1">The sequence shown here is derived from an EMBL/GenBank/DDBJ whole genome shotgun (WGS) entry which is preliminary data.</text>
</comment>
<evidence type="ECO:0000313" key="1">
    <source>
        <dbReference type="EMBL" id="GAA0572264.1"/>
    </source>
</evidence>